<dbReference type="Pfam" id="PF00027">
    <property type="entry name" value="cNMP_binding"/>
    <property type="match status" value="1"/>
</dbReference>
<dbReference type="AlphaFoldDB" id="A0A382WPR3"/>
<dbReference type="SUPFAM" id="SSF51206">
    <property type="entry name" value="cAMP-binding domain-like"/>
    <property type="match status" value="1"/>
</dbReference>
<reference evidence="2" key="1">
    <citation type="submission" date="2018-05" db="EMBL/GenBank/DDBJ databases">
        <authorList>
            <person name="Lanie J.A."/>
            <person name="Ng W.-L."/>
            <person name="Kazmierczak K.M."/>
            <person name="Andrzejewski T.M."/>
            <person name="Davidsen T.M."/>
            <person name="Wayne K.J."/>
            <person name="Tettelin H."/>
            <person name="Glass J.I."/>
            <person name="Rusch D."/>
            <person name="Podicherti R."/>
            <person name="Tsui H.-C.T."/>
            <person name="Winkler M.E."/>
        </authorList>
    </citation>
    <scope>NUCLEOTIDE SEQUENCE</scope>
</reference>
<proteinExistence type="predicted"/>
<dbReference type="InterPro" id="IPR014710">
    <property type="entry name" value="RmlC-like_jellyroll"/>
</dbReference>
<evidence type="ECO:0000259" key="1">
    <source>
        <dbReference type="PROSITE" id="PS50042"/>
    </source>
</evidence>
<sequence length="152" mass="16504">MAEPIDKKVLRQFVPANALKAENFEELAGKTFVETVHAGKTIFKEGDTDKKSVYVVEGQVEIAPGAPTDSDITTPGGYVVEAGSDKAKHALVNRQPRKQSAIAKTDCKIIRIDSDLLDILLTWDQLSGIEVVEITAEDSGTKTNDEAGDWMT</sequence>
<name>A0A382WPR3_9ZZZZ</name>
<accession>A0A382WPR3</accession>
<feature type="domain" description="Cyclic nucleotide-binding" evidence="1">
    <location>
        <begin position="15"/>
        <end position="121"/>
    </location>
</feature>
<dbReference type="CDD" id="cd00038">
    <property type="entry name" value="CAP_ED"/>
    <property type="match status" value="1"/>
</dbReference>
<protein>
    <recommendedName>
        <fullName evidence="1">Cyclic nucleotide-binding domain-containing protein</fullName>
    </recommendedName>
</protein>
<organism evidence="2">
    <name type="scientific">marine metagenome</name>
    <dbReference type="NCBI Taxonomy" id="408172"/>
    <lineage>
        <taxon>unclassified sequences</taxon>
        <taxon>metagenomes</taxon>
        <taxon>ecological metagenomes</taxon>
    </lineage>
</organism>
<dbReference type="PROSITE" id="PS50042">
    <property type="entry name" value="CNMP_BINDING_3"/>
    <property type="match status" value="1"/>
</dbReference>
<dbReference type="Gene3D" id="2.60.120.10">
    <property type="entry name" value="Jelly Rolls"/>
    <property type="match status" value="1"/>
</dbReference>
<dbReference type="InterPro" id="IPR018490">
    <property type="entry name" value="cNMP-bd_dom_sf"/>
</dbReference>
<dbReference type="InterPro" id="IPR000595">
    <property type="entry name" value="cNMP-bd_dom"/>
</dbReference>
<feature type="non-terminal residue" evidence="2">
    <location>
        <position position="152"/>
    </location>
</feature>
<dbReference type="EMBL" id="UINC01161453">
    <property type="protein sequence ID" value="SVD60659.1"/>
    <property type="molecule type" value="Genomic_DNA"/>
</dbReference>
<gene>
    <name evidence="2" type="ORF">METZ01_LOCUS413513</name>
</gene>
<evidence type="ECO:0000313" key="2">
    <source>
        <dbReference type="EMBL" id="SVD60659.1"/>
    </source>
</evidence>